<keyword evidence="1" id="KW-0472">Membrane</keyword>
<organism evidence="2 3">
    <name type="scientific">Mycena albidolilacea</name>
    <dbReference type="NCBI Taxonomy" id="1033008"/>
    <lineage>
        <taxon>Eukaryota</taxon>
        <taxon>Fungi</taxon>
        <taxon>Dikarya</taxon>
        <taxon>Basidiomycota</taxon>
        <taxon>Agaricomycotina</taxon>
        <taxon>Agaricomycetes</taxon>
        <taxon>Agaricomycetidae</taxon>
        <taxon>Agaricales</taxon>
        <taxon>Marasmiineae</taxon>
        <taxon>Mycenaceae</taxon>
        <taxon>Mycena</taxon>
    </lineage>
</organism>
<proteinExistence type="predicted"/>
<evidence type="ECO:0000256" key="1">
    <source>
        <dbReference type="SAM" id="Phobius"/>
    </source>
</evidence>
<sequence length="462" mass="52058">MPYCSCCKKDVTRTTCLLRSRWWTWMKSAALSHVFPITNPDPDDGCCVSARMRWTRQRMRTIEMVAYTPYKFIEKHSENHLLTRLRANTPASCSAPCPYWFYFVLGTILLSISQLEAWSRHDTQYLSIFDKFKSTTALADKLLATALYHAIGYSTALRITVVAPIAGFQLKGPRNKSRCLRLKVHGCISIPGAFAWNKRYSVSSGGAQSTCDVHSAIPRPCSSASMIASATSSSMTPPQENMTPPQEKKVDLTEIFVFSFELNMSRTLQEPPDSPVMSARPYWGPTRRRPQLSIVQTPPSQNFKIAFVKTVTWPGNFRNIFFLPKNGQNGVKKSQISPSAPLVSPKLSTCIEIRGSVAQFSTVTVKSGLVALPKFFDGVTVLYVLGVIISLYPIARLHLNKMHEARHQSPLTGWMRSIHTLLTWAFHEEENNVEAWTTGINLAGEYSDYISRDLHRLYTMLQ</sequence>
<comment type="caution">
    <text evidence="2">The sequence shown here is derived from an EMBL/GenBank/DDBJ whole genome shotgun (WGS) entry which is preliminary data.</text>
</comment>
<keyword evidence="3" id="KW-1185">Reference proteome</keyword>
<evidence type="ECO:0000313" key="2">
    <source>
        <dbReference type="EMBL" id="KAJ7312574.1"/>
    </source>
</evidence>
<accession>A0AAD6Z962</accession>
<keyword evidence="1" id="KW-0812">Transmembrane</keyword>
<protein>
    <submittedName>
        <fullName evidence="2">Uncharacterized protein</fullName>
    </submittedName>
</protein>
<dbReference type="AlphaFoldDB" id="A0AAD6Z962"/>
<name>A0AAD6Z962_9AGAR</name>
<dbReference type="EMBL" id="JARIHO010000071">
    <property type="protein sequence ID" value="KAJ7312574.1"/>
    <property type="molecule type" value="Genomic_DNA"/>
</dbReference>
<gene>
    <name evidence="2" type="ORF">DFH08DRAFT_1044180</name>
</gene>
<feature type="transmembrane region" description="Helical" evidence="1">
    <location>
        <begin position="375"/>
        <end position="395"/>
    </location>
</feature>
<evidence type="ECO:0000313" key="3">
    <source>
        <dbReference type="Proteomes" id="UP001218218"/>
    </source>
</evidence>
<dbReference type="Proteomes" id="UP001218218">
    <property type="component" value="Unassembled WGS sequence"/>
</dbReference>
<reference evidence="2" key="1">
    <citation type="submission" date="2023-03" db="EMBL/GenBank/DDBJ databases">
        <title>Massive genome expansion in bonnet fungi (Mycena s.s.) driven by repeated elements and novel gene families across ecological guilds.</title>
        <authorList>
            <consortium name="Lawrence Berkeley National Laboratory"/>
            <person name="Harder C.B."/>
            <person name="Miyauchi S."/>
            <person name="Viragh M."/>
            <person name="Kuo A."/>
            <person name="Thoen E."/>
            <person name="Andreopoulos B."/>
            <person name="Lu D."/>
            <person name="Skrede I."/>
            <person name="Drula E."/>
            <person name="Henrissat B."/>
            <person name="Morin E."/>
            <person name="Kohler A."/>
            <person name="Barry K."/>
            <person name="LaButti K."/>
            <person name="Morin E."/>
            <person name="Salamov A."/>
            <person name="Lipzen A."/>
            <person name="Mereny Z."/>
            <person name="Hegedus B."/>
            <person name="Baldrian P."/>
            <person name="Stursova M."/>
            <person name="Weitz H."/>
            <person name="Taylor A."/>
            <person name="Grigoriev I.V."/>
            <person name="Nagy L.G."/>
            <person name="Martin F."/>
            <person name="Kauserud H."/>
        </authorList>
    </citation>
    <scope>NUCLEOTIDE SEQUENCE</scope>
    <source>
        <strain evidence="2">CBHHK002</strain>
    </source>
</reference>
<keyword evidence="1" id="KW-1133">Transmembrane helix</keyword>